<comment type="caution">
    <text evidence="2">The sequence shown here is derived from an EMBL/GenBank/DDBJ whole genome shotgun (WGS) entry which is preliminary data.</text>
</comment>
<dbReference type="EMBL" id="SMLW01000660">
    <property type="protein sequence ID" value="MTI28307.1"/>
    <property type="molecule type" value="Genomic_DNA"/>
</dbReference>
<dbReference type="InterPro" id="IPR000182">
    <property type="entry name" value="GNAT_dom"/>
</dbReference>
<gene>
    <name evidence="2" type="ORF">E1163_25345</name>
</gene>
<evidence type="ECO:0000313" key="3">
    <source>
        <dbReference type="Proteomes" id="UP000798808"/>
    </source>
</evidence>
<dbReference type="InterPro" id="IPR016181">
    <property type="entry name" value="Acyl_CoA_acyltransferase"/>
</dbReference>
<organism evidence="2 3">
    <name type="scientific">Fulvivirga kasyanovii</name>
    <dbReference type="NCBI Taxonomy" id="396812"/>
    <lineage>
        <taxon>Bacteria</taxon>
        <taxon>Pseudomonadati</taxon>
        <taxon>Bacteroidota</taxon>
        <taxon>Cytophagia</taxon>
        <taxon>Cytophagales</taxon>
        <taxon>Fulvivirgaceae</taxon>
        <taxon>Fulvivirga</taxon>
    </lineage>
</organism>
<dbReference type="Pfam" id="PF13302">
    <property type="entry name" value="Acetyltransf_3"/>
    <property type="match status" value="1"/>
</dbReference>
<dbReference type="PANTHER" id="PTHR43792">
    <property type="entry name" value="GNAT FAMILY, PUTATIVE (AFU_ORTHOLOGUE AFUA_3G00765)-RELATED-RELATED"/>
    <property type="match status" value="1"/>
</dbReference>
<protein>
    <submittedName>
        <fullName evidence="2">N-acetyltransferase</fullName>
    </submittedName>
</protein>
<dbReference type="RefSeq" id="WP_155175705.1">
    <property type="nucleotide sequence ID" value="NZ_BAAAFL010000027.1"/>
</dbReference>
<sequence>MQYLFQSPRLGFRNWKTEDLKELFSLCSDSEVMEFFPKPLSEDETKSFIIRMQNEYEAFGFCYFAVDKLDTQELIGFIGISHKDFQADFTPCIDIGWRLKKSTWNQGYATEGAKACLDYAFDMLHLTHIYAIAPAVNVKSEAVMKKIGMSKVKNFIHPQLTHDERLGECVLYEIKTN</sequence>
<dbReference type="SUPFAM" id="SSF55729">
    <property type="entry name" value="Acyl-CoA N-acyltransferases (Nat)"/>
    <property type="match status" value="1"/>
</dbReference>
<dbReference type="PANTHER" id="PTHR43792:SF1">
    <property type="entry name" value="N-ACETYLTRANSFERASE DOMAIN-CONTAINING PROTEIN"/>
    <property type="match status" value="1"/>
</dbReference>
<proteinExistence type="predicted"/>
<feature type="domain" description="N-acetyltransferase" evidence="1">
    <location>
        <begin position="10"/>
        <end position="177"/>
    </location>
</feature>
<name>A0ABW9RVR8_9BACT</name>
<accession>A0ABW9RVR8</accession>
<keyword evidence="3" id="KW-1185">Reference proteome</keyword>
<reference evidence="2 3" key="1">
    <citation type="submission" date="2019-02" db="EMBL/GenBank/DDBJ databases">
        <authorList>
            <person name="Goldberg S.R."/>
            <person name="Haltli B.A."/>
            <person name="Correa H."/>
            <person name="Russell K.G."/>
        </authorList>
    </citation>
    <scope>NUCLEOTIDE SEQUENCE [LARGE SCALE GENOMIC DNA]</scope>
    <source>
        <strain evidence="2 3">JCM 16186</strain>
    </source>
</reference>
<dbReference type="Proteomes" id="UP000798808">
    <property type="component" value="Unassembled WGS sequence"/>
</dbReference>
<evidence type="ECO:0000259" key="1">
    <source>
        <dbReference type="PROSITE" id="PS51186"/>
    </source>
</evidence>
<dbReference type="PROSITE" id="PS51186">
    <property type="entry name" value="GNAT"/>
    <property type="match status" value="1"/>
</dbReference>
<dbReference type="Gene3D" id="3.40.630.30">
    <property type="match status" value="1"/>
</dbReference>
<evidence type="ECO:0000313" key="2">
    <source>
        <dbReference type="EMBL" id="MTI28307.1"/>
    </source>
</evidence>
<dbReference type="InterPro" id="IPR051531">
    <property type="entry name" value="N-acetyltransferase"/>
</dbReference>